<dbReference type="GeneID" id="92074836"/>
<dbReference type="PROSITE" id="PS50008">
    <property type="entry name" value="PIPLC_Y_DOMAIN"/>
    <property type="match status" value="1"/>
</dbReference>
<feature type="compositionally biased region" description="Basic and acidic residues" evidence="3">
    <location>
        <begin position="284"/>
        <end position="294"/>
    </location>
</feature>
<name>A0ABR1QHW3_9PEZI</name>
<organism evidence="6 7">
    <name type="scientific">Apiospora aurea</name>
    <dbReference type="NCBI Taxonomy" id="335848"/>
    <lineage>
        <taxon>Eukaryota</taxon>
        <taxon>Fungi</taxon>
        <taxon>Dikarya</taxon>
        <taxon>Ascomycota</taxon>
        <taxon>Pezizomycotina</taxon>
        <taxon>Sordariomycetes</taxon>
        <taxon>Xylariomycetidae</taxon>
        <taxon>Amphisphaeriales</taxon>
        <taxon>Apiosporaceae</taxon>
        <taxon>Apiospora</taxon>
    </lineage>
</organism>
<feature type="region of interest" description="Disordered" evidence="3">
    <location>
        <begin position="268"/>
        <end position="294"/>
    </location>
</feature>
<evidence type="ECO:0000256" key="3">
    <source>
        <dbReference type="SAM" id="MobiDB-lite"/>
    </source>
</evidence>
<keyword evidence="2" id="KW-0443">Lipid metabolism</keyword>
<dbReference type="CDD" id="cd08598">
    <property type="entry name" value="PI-PLC1c_yeast"/>
    <property type="match status" value="1"/>
</dbReference>
<evidence type="ECO:0000256" key="2">
    <source>
        <dbReference type="RuleBase" id="RU361133"/>
    </source>
</evidence>
<evidence type="ECO:0000313" key="7">
    <source>
        <dbReference type="Proteomes" id="UP001391051"/>
    </source>
</evidence>
<dbReference type="InterPro" id="IPR000008">
    <property type="entry name" value="C2_dom"/>
</dbReference>
<feature type="domain" description="PI-PLC Y-box" evidence="5">
    <location>
        <begin position="307"/>
        <end position="426"/>
    </location>
</feature>
<dbReference type="Proteomes" id="UP001391051">
    <property type="component" value="Unassembled WGS sequence"/>
</dbReference>
<sequence>MSDLSSKLSKLNVFSKLTGDDDEEEYGEKIDFESVAGGGHAGRRTAITTGQLRVSHALRSFLVSHDVLSEAEAGVDSDQPTAALEALVQRPHIEVPAHLTDRSHTLPEYFISSSHNTYLMAHQLFGKSSAVAYERALRTGARCVEIDAWNSDDKEEPKVTHGYTLVSHIPFRAVCETIRDVVDQEAAEAVDEQGYRAAPIFLSLENHCDEYGQGRLVAIMKEVFGERLLSKSVRDKGHDEQEGANDHVRLDELGSKISVIVEYHQKGEVAEEDDLSESSEDEEERRNHQKYREQKAAAASTVIIPALAELGVYAQSVKPPDNSWFEDAEWGSREPHHHLINVSETQLLQHMPANSDKISRHNAGALVRVYPKGTRISSRNLRPVTFWGVGAQICALNWQTYGAGMQCNEALFTGTDGYVLKPAALRPGGNGQLNTGRRKRLRLHVGGATDIPPPADRDASDIKPYLTCSLLHPNDEKGATKRKTGPYHQHKLGFLHRGENPPPTDPIWDEVLEWDYDDNELTFLRITVKSDDSFTRNPTFAVATVRLLYVRPEWNFIRLLDLKAKETKCSLLVKFEFEDI</sequence>
<dbReference type="PROSITE" id="PS50007">
    <property type="entry name" value="PIPLC_X_DOMAIN"/>
    <property type="match status" value="1"/>
</dbReference>
<dbReference type="Pfam" id="PF00388">
    <property type="entry name" value="PI-PLC-X"/>
    <property type="match status" value="1"/>
</dbReference>
<dbReference type="EC" id="3.1.4.11" evidence="2"/>
<dbReference type="PANTHER" id="PTHR10336">
    <property type="entry name" value="PHOSPHOINOSITIDE-SPECIFIC PHOSPHOLIPASE C FAMILY PROTEIN"/>
    <property type="match status" value="1"/>
</dbReference>
<dbReference type="PROSITE" id="PS50004">
    <property type="entry name" value="C2"/>
    <property type="match status" value="1"/>
</dbReference>
<dbReference type="CDD" id="cd00275">
    <property type="entry name" value="C2_PLC_like"/>
    <property type="match status" value="1"/>
</dbReference>
<keyword evidence="2" id="KW-0442">Lipid degradation</keyword>
<comment type="catalytic activity">
    <reaction evidence="2">
        <text>a 1,2-diacyl-sn-glycero-3-phospho-(1D-myo-inositol-4,5-bisphosphate) + H2O = 1D-myo-inositol 1,4,5-trisphosphate + a 1,2-diacyl-sn-glycerol + H(+)</text>
        <dbReference type="Rhea" id="RHEA:33179"/>
        <dbReference type="ChEBI" id="CHEBI:15377"/>
        <dbReference type="ChEBI" id="CHEBI:15378"/>
        <dbReference type="ChEBI" id="CHEBI:17815"/>
        <dbReference type="ChEBI" id="CHEBI:58456"/>
        <dbReference type="ChEBI" id="CHEBI:203600"/>
        <dbReference type="EC" id="3.1.4.11"/>
    </reaction>
</comment>
<evidence type="ECO:0000259" key="4">
    <source>
        <dbReference type="PROSITE" id="PS50004"/>
    </source>
</evidence>
<dbReference type="SUPFAM" id="SSF51695">
    <property type="entry name" value="PLC-like phosphodiesterases"/>
    <property type="match status" value="1"/>
</dbReference>
<dbReference type="SMART" id="SM00149">
    <property type="entry name" value="PLCYc"/>
    <property type="match status" value="1"/>
</dbReference>
<evidence type="ECO:0000256" key="1">
    <source>
        <dbReference type="ARBA" id="ARBA00023224"/>
    </source>
</evidence>
<dbReference type="PRINTS" id="PR00390">
    <property type="entry name" value="PHPHLIPASEC"/>
</dbReference>
<dbReference type="Pfam" id="PF00168">
    <property type="entry name" value="C2"/>
    <property type="match status" value="1"/>
</dbReference>
<dbReference type="Pfam" id="PF00387">
    <property type="entry name" value="PI-PLC-Y"/>
    <property type="match status" value="1"/>
</dbReference>
<reference evidence="6 7" key="1">
    <citation type="submission" date="2023-01" db="EMBL/GenBank/DDBJ databases">
        <title>Analysis of 21 Apiospora genomes using comparative genomics revels a genus with tremendous synthesis potential of carbohydrate active enzymes and secondary metabolites.</title>
        <authorList>
            <person name="Sorensen T."/>
        </authorList>
    </citation>
    <scope>NUCLEOTIDE SEQUENCE [LARGE SCALE GENOMIC DNA]</scope>
    <source>
        <strain evidence="6 7">CBS 24483</strain>
    </source>
</reference>
<feature type="compositionally biased region" description="Acidic residues" evidence="3">
    <location>
        <begin position="270"/>
        <end position="283"/>
    </location>
</feature>
<keyword evidence="2" id="KW-0378">Hydrolase</keyword>
<dbReference type="InterPro" id="IPR035892">
    <property type="entry name" value="C2_domain_sf"/>
</dbReference>
<dbReference type="InterPro" id="IPR017946">
    <property type="entry name" value="PLC-like_Pdiesterase_TIM-brl"/>
</dbReference>
<keyword evidence="7" id="KW-1185">Reference proteome</keyword>
<dbReference type="EMBL" id="JAQQWE010000004">
    <property type="protein sequence ID" value="KAK7956330.1"/>
    <property type="molecule type" value="Genomic_DNA"/>
</dbReference>
<feature type="domain" description="C2" evidence="4">
    <location>
        <begin position="427"/>
        <end position="561"/>
    </location>
</feature>
<dbReference type="InterPro" id="IPR000909">
    <property type="entry name" value="PLipase_C_PInositol-sp_X_dom"/>
</dbReference>
<dbReference type="PANTHER" id="PTHR10336:SF169">
    <property type="entry name" value="PHOSPHOINOSITIDE PHOSPHOLIPASE C"/>
    <property type="match status" value="1"/>
</dbReference>
<evidence type="ECO:0000259" key="5">
    <source>
        <dbReference type="PROSITE" id="PS50008"/>
    </source>
</evidence>
<dbReference type="InterPro" id="IPR001192">
    <property type="entry name" value="PI-PLC_fam"/>
</dbReference>
<protein>
    <recommendedName>
        <fullName evidence="2">Phosphoinositide phospholipase C</fullName>
        <ecNumber evidence="2">3.1.4.11</ecNumber>
    </recommendedName>
</protein>
<evidence type="ECO:0000313" key="6">
    <source>
        <dbReference type="EMBL" id="KAK7956330.1"/>
    </source>
</evidence>
<comment type="caution">
    <text evidence="6">The sequence shown here is derived from an EMBL/GenBank/DDBJ whole genome shotgun (WGS) entry which is preliminary data.</text>
</comment>
<dbReference type="SUPFAM" id="SSF49562">
    <property type="entry name" value="C2 domain (Calcium/lipid-binding domain, CaLB)"/>
    <property type="match status" value="1"/>
</dbReference>
<proteinExistence type="predicted"/>
<gene>
    <name evidence="6" type="ORF">PG986_005552</name>
</gene>
<dbReference type="RefSeq" id="XP_066701636.1">
    <property type="nucleotide sequence ID" value="XM_066841774.1"/>
</dbReference>
<dbReference type="SMART" id="SM00148">
    <property type="entry name" value="PLCXc"/>
    <property type="match status" value="1"/>
</dbReference>
<keyword evidence="1" id="KW-0807">Transducer</keyword>
<dbReference type="InterPro" id="IPR001711">
    <property type="entry name" value="PLipase_C_Pinositol-sp_Y"/>
</dbReference>
<dbReference type="Gene3D" id="2.60.40.150">
    <property type="entry name" value="C2 domain"/>
    <property type="match status" value="1"/>
</dbReference>
<accession>A0ABR1QHW3</accession>
<dbReference type="Gene3D" id="3.20.20.190">
    <property type="entry name" value="Phosphatidylinositol (PI) phosphodiesterase"/>
    <property type="match status" value="1"/>
</dbReference>